<keyword evidence="11" id="KW-1185">Reference proteome</keyword>
<evidence type="ECO:0000256" key="6">
    <source>
        <dbReference type="ARBA" id="ARBA00038076"/>
    </source>
</evidence>
<name>A0ABT9ND56_9ACTO</name>
<dbReference type="PANTHER" id="PTHR30572:SF4">
    <property type="entry name" value="ABC TRANSPORTER PERMEASE YTRF"/>
    <property type="match status" value="1"/>
</dbReference>
<evidence type="ECO:0000256" key="2">
    <source>
        <dbReference type="ARBA" id="ARBA00022475"/>
    </source>
</evidence>
<keyword evidence="3 7" id="KW-0812">Transmembrane</keyword>
<dbReference type="InterPro" id="IPR050250">
    <property type="entry name" value="Macrolide_Exporter_MacB"/>
</dbReference>
<gene>
    <name evidence="10" type="ORF">J2S49_001704</name>
</gene>
<feature type="transmembrane region" description="Helical" evidence="7">
    <location>
        <begin position="319"/>
        <end position="346"/>
    </location>
</feature>
<dbReference type="EMBL" id="JAUSQW010000001">
    <property type="protein sequence ID" value="MDP9801628.1"/>
    <property type="molecule type" value="Genomic_DNA"/>
</dbReference>
<comment type="subcellular location">
    <subcellularLocation>
        <location evidence="1">Cell membrane</location>
        <topology evidence="1">Multi-pass membrane protein</topology>
    </subcellularLocation>
</comment>
<comment type="similarity">
    <text evidence="6">Belongs to the ABC-4 integral membrane protein family.</text>
</comment>
<evidence type="ECO:0000313" key="11">
    <source>
        <dbReference type="Proteomes" id="UP001235966"/>
    </source>
</evidence>
<keyword evidence="4 7" id="KW-1133">Transmembrane helix</keyword>
<evidence type="ECO:0000256" key="7">
    <source>
        <dbReference type="SAM" id="Phobius"/>
    </source>
</evidence>
<feature type="domain" description="ABC3 transporter permease C-terminal" evidence="8">
    <location>
        <begin position="278"/>
        <end position="396"/>
    </location>
</feature>
<reference evidence="10 11" key="1">
    <citation type="submission" date="2023-07" db="EMBL/GenBank/DDBJ databases">
        <title>Sequencing the genomes of 1000 actinobacteria strains.</title>
        <authorList>
            <person name="Klenk H.-P."/>
        </authorList>
    </citation>
    <scope>NUCLEOTIDE SEQUENCE [LARGE SCALE GENOMIC DNA]</scope>
    <source>
        <strain evidence="10 11">DSM 102162</strain>
    </source>
</reference>
<feature type="transmembrane region" description="Helical" evidence="7">
    <location>
        <begin position="366"/>
        <end position="386"/>
    </location>
</feature>
<keyword evidence="5 7" id="KW-0472">Membrane</keyword>
<dbReference type="Proteomes" id="UP001235966">
    <property type="component" value="Unassembled WGS sequence"/>
</dbReference>
<keyword evidence="2" id="KW-1003">Cell membrane</keyword>
<evidence type="ECO:0000256" key="5">
    <source>
        <dbReference type="ARBA" id="ARBA00023136"/>
    </source>
</evidence>
<evidence type="ECO:0000256" key="3">
    <source>
        <dbReference type="ARBA" id="ARBA00022692"/>
    </source>
</evidence>
<feature type="transmembrane region" description="Helical" evidence="7">
    <location>
        <begin position="274"/>
        <end position="298"/>
    </location>
</feature>
<evidence type="ECO:0000256" key="4">
    <source>
        <dbReference type="ARBA" id="ARBA00022989"/>
    </source>
</evidence>
<evidence type="ECO:0000313" key="10">
    <source>
        <dbReference type="EMBL" id="MDP9801628.1"/>
    </source>
</evidence>
<dbReference type="InterPro" id="IPR003838">
    <property type="entry name" value="ABC3_permease_C"/>
</dbReference>
<evidence type="ECO:0000259" key="8">
    <source>
        <dbReference type="Pfam" id="PF02687"/>
    </source>
</evidence>
<dbReference type="RefSeq" id="WP_278059824.1">
    <property type="nucleotide sequence ID" value="NZ_CP121247.1"/>
</dbReference>
<dbReference type="Pfam" id="PF12704">
    <property type="entry name" value="MacB_PCD"/>
    <property type="match status" value="1"/>
</dbReference>
<feature type="transmembrane region" description="Helical" evidence="7">
    <location>
        <begin position="21"/>
        <end position="40"/>
    </location>
</feature>
<comment type="caution">
    <text evidence="10">The sequence shown here is derived from an EMBL/GenBank/DDBJ whole genome shotgun (WGS) entry which is preliminary data.</text>
</comment>
<protein>
    <submittedName>
        <fullName evidence="10">ABC transport system permease protein</fullName>
    </submittedName>
</protein>
<evidence type="ECO:0000256" key="1">
    <source>
        <dbReference type="ARBA" id="ARBA00004651"/>
    </source>
</evidence>
<feature type="domain" description="MacB-like periplasmic core" evidence="9">
    <location>
        <begin position="16"/>
        <end position="212"/>
    </location>
</feature>
<sequence length="401" mass="43415">MFRMVLQDIRTSRLRTSITAFSIFIGVIAVVFSVLIGTMGKSYLESTIAQKSGRSVTYKADLTDASLTTTALARLDQRVTAMKGIDGTIVIEMPDTLMSLVPGKSQNSDEAATVNGHDTHSAHVVFTDPEYSTVYSVPMDRGQWFQRTDAPTAASIIVNKKLAQDLKGAQTVSAYIGNLRTPMMMRIQGVVNDGEMDEAKVYLRHDQAQTFFRGLAEQGSVSLRLHPRSEGMSQEEVRSRAADIVFDIFGDQKFEFVTTNDGNQFVGVIEFLQLAFLLVSAVILFVSMLGLLNISIASTEQKTRELLIRRAVGASRGSIFVLVLSSIVLLTVAVSILAVGISVVIVQFLPLLVPHDSPIDIPGYPYTAAIAGIGSAVVTGLLAGLIPAYQAARLEPALVLR</sequence>
<dbReference type="PANTHER" id="PTHR30572">
    <property type="entry name" value="MEMBRANE COMPONENT OF TRANSPORTER-RELATED"/>
    <property type="match status" value="1"/>
</dbReference>
<dbReference type="InterPro" id="IPR025857">
    <property type="entry name" value="MacB_PCD"/>
</dbReference>
<evidence type="ECO:0000259" key="9">
    <source>
        <dbReference type="Pfam" id="PF12704"/>
    </source>
</evidence>
<proteinExistence type="inferred from homology"/>
<organism evidence="10 11">
    <name type="scientific">Arcanobacterium wilhelmae</name>
    <dbReference type="NCBI Taxonomy" id="1803177"/>
    <lineage>
        <taxon>Bacteria</taxon>
        <taxon>Bacillati</taxon>
        <taxon>Actinomycetota</taxon>
        <taxon>Actinomycetes</taxon>
        <taxon>Actinomycetales</taxon>
        <taxon>Actinomycetaceae</taxon>
        <taxon>Arcanobacterium</taxon>
    </lineage>
</organism>
<accession>A0ABT9ND56</accession>
<dbReference type="Pfam" id="PF02687">
    <property type="entry name" value="FtsX"/>
    <property type="match status" value="1"/>
</dbReference>